<reference evidence="2" key="1">
    <citation type="submission" date="2020-04" db="EMBL/GenBank/DDBJ databases">
        <title>Draft genome resource of the tomato pathogen Pseudocercospora fuligena.</title>
        <authorList>
            <person name="Zaccaron A."/>
        </authorList>
    </citation>
    <scope>NUCLEOTIDE SEQUENCE</scope>
    <source>
        <strain evidence="2">PF001</strain>
    </source>
</reference>
<name>A0A8H6RB48_9PEZI</name>
<dbReference type="Proteomes" id="UP000660729">
    <property type="component" value="Unassembled WGS sequence"/>
</dbReference>
<keyword evidence="3" id="KW-1185">Reference proteome</keyword>
<evidence type="ECO:0000313" key="2">
    <source>
        <dbReference type="EMBL" id="KAF7186786.1"/>
    </source>
</evidence>
<feature type="compositionally biased region" description="Basic and acidic residues" evidence="1">
    <location>
        <begin position="138"/>
        <end position="148"/>
    </location>
</feature>
<feature type="region of interest" description="Disordered" evidence="1">
    <location>
        <begin position="66"/>
        <end position="148"/>
    </location>
</feature>
<evidence type="ECO:0000256" key="1">
    <source>
        <dbReference type="SAM" id="MobiDB-lite"/>
    </source>
</evidence>
<feature type="compositionally biased region" description="Polar residues" evidence="1">
    <location>
        <begin position="126"/>
        <end position="137"/>
    </location>
</feature>
<dbReference type="AlphaFoldDB" id="A0A8H6RB48"/>
<dbReference type="OrthoDB" id="3649886at2759"/>
<evidence type="ECO:0000313" key="3">
    <source>
        <dbReference type="Proteomes" id="UP000660729"/>
    </source>
</evidence>
<feature type="compositionally biased region" description="Low complexity" evidence="1">
    <location>
        <begin position="73"/>
        <end position="88"/>
    </location>
</feature>
<sequence length="313" mass="34347">MFSQQGHRISLPSINQLFPCSNNSAGCPQSFPHPESLHQHERVCRFADSRHGFHALNGYGGPVLHRLNTQVPSSSSSVGSDSSSDGDSMCFTPNTSRASSVNPTLHERRDSRISNSARVVKRSTQRRPSTPVTSGIEQKSKDKKTAKEKLNRLNQATVLTNAEDTMLLYFGFDRNEQSGGNGNGAGLSANKINVQRAQFAVFHHYIHKEYCKAIRSGRLAEFQAETNQIAQNAIDETSPPFEGGFLESFEPPCTHADTKSKECETHGHPDWRACRRGHAAATFQQNEAAYLRKLGITKDMALLGGSSAGPRHA</sequence>
<protein>
    <submittedName>
        <fullName evidence="2">Uncharacterized protein</fullName>
    </submittedName>
</protein>
<gene>
    <name evidence="2" type="ORF">HII31_11883</name>
</gene>
<proteinExistence type="predicted"/>
<feature type="compositionally biased region" description="Polar residues" evidence="1">
    <location>
        <begin position="91"/>
        <end position="103"/>
    </location>
</feature>
<accession>A0A8H6RB48</accession>
<organism evidence="2 3">
    <name type="scientific">Pseudocercospora fuligena</name>
    <dbReference type="NCBI Taxonomy" id="685502"/>
    <lineage>
        <taxon>Eukaryota</taxon>
        <taxon>Fungi</taxon>
        <taxon>Dikarya</taxon>
        <taxon>Ascomycota</taxon>
        <taxon>Pezizomycotina</taxon>
        <taxon>Dothideomycetes</taxon>
        <taxon>Dothideomycetidae</taxon>
        <taxon>Mycosphaerellales</taxon>
        <taxon>Mycosphaerellaceae</taxon>
        <taxon>Pseudocercospora</taxon>
    </lineage>
</organism>
<dbReference type="EMBL" id="JABCIY010000246">
    <property type="protein sequence ID" value="KAF7186786.1"/>
    <property type="molecule type" value="Genomic_DNA"/>
</dbReference>
<comment type="caution">
    <text evidence="2">The sequence shown here is derived from an EMBL/GenBank/DDBJ whole genome shotgun (WGS) entry which is preliminary data.</text>
</comment>